<feature type="signal peptide" evidence="1">
    <location>
        <begin position="1"/>
        <end position="24"/>
    </location>
</feature>
<comment type="caution">
    <text evidence="2">The sequence shown here is derived from an EMBL/GenBank/DDBJ whole genome shotgun (WGS) entry which is preliminary data.</text>
</comment>
<organism evidence="2 3">
    <name type="scientific">Scylla paramamosain</name>
    <name type="common">Mud crab</name>
    <dbReference type="NCBI Taxonomy" id="85552"/>
    <lineage>
        <taxon>Eukaryota</taxon>
        <taxon>Metazoa</taxon>
        <taxon>Ecdysozoa</taxon>
        <taxon>Arthropoda</taxon>
        <taxon>Crustacea</taxon>
        <taxon>Multicrustacea</taxon>
        <taxon>Malacostraca</taxon>
        <taxon>Eumalacostraca</taxon>
        <taxon>Eucarida</taxon>
        <taxon>Decapoda</taxon>
        <taxon>Pleocyemata</taxon>
        <taxon>Brachyura</taxon>
        <taxon>Eubrachyura</taxon>
        <taxon>Portunoidea</taxon>
        <taxon>Portunidae</taxon>
        <taxon>Portuninae</taxon>
        <taxon>Scylla</taxon>
    </lineage>
</organism>
<dbReference type="Proteomes" id="UP001487740">
    <property type="component" value="Unassembled WGS sequence"/>
</dbReference>
<feature type="chain" id="PRO_5043979400" evidence="1">
    <location>
        <begin position="25"/>
        <end position="129"/>
    </location>
</feature>
<gene>
    <name evidence="2" type="ORF">O3P69_008678</name>
</gene>
<sequence length="129" mass="13466">MRNAAVLLLVGVLGVLLAKGGVAGLECYSCHDCATLDPNENTRKCYTSCLASVTCKDDGQPFVSRLCSVTNKEAGCSPSQSSANTYDCYCNDDLCDVMQLFPDVCDSAPAATLAPLALLLAALLHSVLA</sequence>
<evidence type="ECO:0000256" key="1">
    <source>
        <dbReference type="SAM" id="SignalP"/>
    </source>
</evidence>
<evidence type="ECO:0000313" key="2">
    <source>
        <dbReference type="EMBL" id="KAK8376110.1"/>
    </source>
</evidence>
<dbReference type="EMBL" id="JARAKH010000049">
    <property type="protein sequence ID" value="KAK8376110.1"/>
    <property type="molecule type" value="Genomic_DNA"/>
</dbReference>
<keyword evidence="1" id="KW-0732">Signal</keyword>
<reference evidence="2 3" key="1">
    <citation type="submission" date="2023-03" db="EMBL/GenBank/DDBJ databases">
        <title>High-quality genome of Scylla paramamosain provides insights in environmental adaptation.</title>
        <authorList>
            <person name="Zhang L."/>
        </authorList>
    </citation>
    <scope>NUCLEOTIDE SEQUENCE [LARGE SCALE GENOMIC DNA]</scope>
    <source>
        <strain evidence="2">LZ_2023a</strain>
        <tissue evidence="2">Muscle</tissue>
    </source>
</reference>
<keyword evidence="3" id="KW-1185">Reference proteome</keyword>
<evidence type="ECO:0000313" key="3">
    <source>
        <dbReference type="Proteomes" id="UP001487740"/>
    </source>
</evidence>
<proteinExistence type="predicted"/>
<protein>
    <submittedName>
        <fullName evidence="2">Uncharacterized protein</fullName>
    </submittedName>
</protein>
<dbReference type="AlphaFoldDB" id="A0AAW0SMW7"/>
<accession>A0AAW0SMW7</accession>
<name>A0AAW0SMW7_SCYPA</name>